<sequence>MSSILDVLLEQSNATIDALLEDGADPSEYYLIEHHLASRDFTKLEKAAVEMVKEGYHVDDADEFEDEQGERWFAFAASTESTLDRDVLARQIREILVVAEECDVEYDGWGTFLDEDEDDYEDE</sequence>
<feature type="domain" description="Regulator of ribonuclease activity B" evidence="2">
    <location>
        <begin position="10"/>
        <end position="111"/>
    </location>
</feature>
<keyword evidence="1" id="KW-0963">Cytoplasm</keyword>
<dbReference type="SUPFAM" id="SSF89946">
    <property type="entry name" value="Hypothetical protein VC0424"/>
    <property type="match status" value="1"/>
</dbReference>
<dbReference type="RefSeq" id="WP_110575063.1">
    <property type="nucleotide sequence ID" value="NZ_PIPV01000007.1"/>
</dbReference>
<organism evidence="3 4">
    <name type="scientific">Idiomarina fontislapidosi</name>
    <dbReference type="NCBI Taxonomy" id="263723"/>
    <lineage>
        <taxon>Bacteria</taxon>
        <taxon>Pseudomonadati</taxon>
        <taxon>Pseudomonadota</taxon>
        <taxon>Gammaproteobacteria</taxon>
        <taxon>Alteromonadales</taxon>
        <taxon>Idiomarinaceae</taxon>
        <taxon>Idiomarina</taxon>
    </lineage>
</organism>
<dbReference type="InterPro" id="IPR036701">
    <property type="entry name" value="RraB-like_sf"/>
</dbReference>
<evidence type="ECO:0000256" key="1">
    <source>
        <dbReference type="ARBA" id="ARBA00022490"/>
    </source>
</evidence>
<dbReference type="InterPro" id="IPR009671">
    <property type="entry name" value="RraB_dom"/>
</dbReference>
<name>A0A432XUY6_9GAMM</name>
<gene>
    <name evidence="3" type="ORF">CWE25_09275</name>
</gene>
<evidence type="ECO:0000313" key="4">
    <source>
        <dbReference type="Proteomes" id="UP000287330"/>
    </source>
</evidence>
<dbReference type="PIRSF" id="PIRSF018193">
    <property type="entry name" value="UCP018193"/>
    <property type="match status" value="1"/>
</dbReference>
<dbReference type="Pfam" id="PF06877">
    <property type="entry name" value="RraB"/>
    <property type="match status" value="1"/>
</dbReference>
<protein>
    <submittedName>
        <fullName evidence="3">Ribonuclease E inhibitor RraB</fullName>
    </submittedName>
</protein>
<accession>A0A432XUY6</accession>
<evidence type="ECO:0000259" key="2">
    <source>
        <dbReference type="Pfam" id="PF06877"/>
    </source>
</evidence>
<reference evidence="4" key="1">
    <citation type="journal article" date="2018" name="Front. Microbiol.">
        <title>Genome-Based Analysis Reveals the Taxonomy and Diversity of the Family Idiomarinaceae.</title>
        <authorList>
            <person name="Liu Y."/>
            <person name="Lai Q."/>
            <person name="Shao Z."/>
        </authorList>
    </citation>
    <scope>NUCLEOTIDE SEQUENCE [LARGE SCALE GENOMIC DNA]</scope>
    <source>
        <strain evidence="4">F23</strain>
    </source>
</reference>
<keyword evidence="4" id="KW-1185">Reference proteome</keyword>
<dbReference type="OrthoDB" id="7065464at2"/>
<dbReference type="EMBL" id="PIPV01000007">
    <property type="protein sequence ID" value="RUO52509.1"/>
    <property type="molecule type" value="Genomic_DNA"/>
</dbReference>
<dbReference type="NCBIfam" id="NF008393">
    <property type="entry name" value="PRK11191.1"/>
    <property type="match status" value="1"/>
</dbReference>
<dbReference type="InterPro" id="IPR016716">
    <property type="entry name" value="RraB"/>
</dbReference>
<comment type="caution">
    <text evidence="3">The sequence shown here is derived from an EMBL/GenBank/DDBJ whole genome shotgun (WGS) entry which is preliminary data.</text>
</comment>
<evidence type="ECO:0000313" key="3">
    <source>
        <dbReference type="EMBL" id="RUO52509.1"/>
    </source>
</evidence>
<proteinExistence type="predicted"/>
<dbReference type="Gene3D" id="3.30.70.970">
    <property type="entry name" value="RraB-like"/>
    <property type="match status" value="1"/>
</dbReference>
<dbReference type="Proteomes" id="UP000287330">
    <property type="component" value="Unassembled WGS sequence"/>
</dbReference>
<dbReference type="AlphaFoldDB" id="A0A432XUY6"/>